<dbReference type="InterPro" id="IPR007197">
    <property type="entry name" value="rSAM"/>
</dbReference>
<dbReference type="GO" id="GO:0046872">
    <property type="term" value="F:metal ion binding"/>
    <property type="evidence" value="ECO:0007669"/>
    <property type="project" value="UniProtKB-KW"/>
</dbReference>
<evidence type="ECO:0000313" key="6">
    <source>
        <dbReference type="EMBL" id="MBB4761664.1"/>
    </source>
</evidence>
<proteinExistence type="predicted"/>
<dbReference type="RefSeq" id="WP_184992203.1">
    <property type="nucleotide sequence ID" value="NZ_BOMK01000001.1"/>
</dbReference>
<keyword evidence="3" id="KW-0408">Iron</keyword>
<protein>
    <recommendedName>
        <fullName evidence="5">Radical SAM core domain-containing protein</fullName>
    </recommendedName>
</protein>
<evidence type="ECO:0000256" key="2">
    <source>
        <dbReference type="ARBA" id="ARBA00022723"/>
    </source>
</evidence>
<keyword evidence="4" id="KW-0411">Iron-sulfur</keyword>
<evidence type="ECO:0000256" key="4">
    <source>
        <dbReference type="ARBA" id="ARBA00023014"/>
    </source>
</evidence>
<organism evidence="6 7">
    <name type="scientific">Actinoplanes digitatis</name>
    <dbReference type="NCBI Taxonomy" id="1868"/>
    <lineage>
        <taxon>Bacteria</taxon>
        <taxon>Bacillati</taxon>
        <taxon>Actinomycetota</taxon>
        <taxon>Actinomycetes</taxon>
        <taxon>Micromonosporales</taxon>
        <taxon>Micromonosporaceae</taxon>
        <taxon>Actinoplanes</taxon>
    </lineage>
</organism>
<dbReference type="InterPro" id="IPR050377">
    <property type="entry name" value="Radical_SAM_PqqE_MftC-like"/>
</dbReference>
<sequence>MELAELVGLRPVPGAGVLITLTQRCPLRCAHCSTASTMAGAQPAAADLSALVDSFAQCPPGVMMLTGGEPMLRPGLVLDLARRARAAGTRSAVLTGAFFAAADPPPARLLAAATAVDHFSVSIDAFHEREVRREHVYALLRRVLDAGTPVSLHAVGGGPDDPYLAGLVARTRAVFGDAVPMLVNTVRAVGRAAAWAAARPPEPDPDRVLPCAMAAWPVVAADGAVLACCHQETVDRRPAPAHLLLGRLGIDDWAAIRARCLASPALRMIRAVGPVHLVGRFGTRPGPPSGGYCGTCRSLGERPGVLAAVGAAAAGRLGELLDEHAARIQVEAGPVALMRRHGCAAYAELVAPSRQSHRTEEGTTCRSPTC</sequence>
<evidence type="ECO:0000313" key="7">
    <source>
        <dbReference type="Proteomes" id="UP000578112"/>
    </source>
</evidence>
<keyword evidence="7" id="KW-1185">Reference proteome</keyword>
<evidence type="ECO:0000256" key="1">
    <source>
        <dbReference type="ARBA" id="ARBA00022691"/>
    </source>
</evidence>
<name>A0A7W7HVQ2_9ACTN</name>
<evidence type="ECO:0000259" key="5">
    <source>
        <dbReference type="PROSITE" id="PS51918"/>
    </source>
</evidence>
<dbReference type="Gene3D" id="3.20.20.70">
    <property type="entry name" value="Aldolase class I"/>
    <property type="match status" value="1"/>
</dbReference>
<evidence type="ECO:0000256" key="3">
    <source>
        <dbReference type="ARBA" id="ARBA00023004"/>
    </source>
</evidence>
<dbReference type="SUPFAM" id="SSF102114">
    <property type="entry name" value="Radical SAM enzymes"/>
    <property type="match status" value="1"/>
</dbReference>
<dbReference type="SFLD" id="SFLDS00029">
    <property type="entry name" value="Radical_SAM"/>
    <property type="match status" value="1"/>
</dbReference>
<comment type="caution">
    <text evidence="6">The sequence shown here is derived from an EMBL/GenBank/DDBJ whole genome shotgun (WGS) entry which is preliminary data.</text>
</comment>
<reference evidence="6 7" key="1">
    <citation type="submission" date="2020-08" db="EMBL/GenBank/DDBJ databases">
        <title>Sequencing the genomes of 1000 actinobacteria strains.</title>
        <authorList>
            <person name="Klenk H.-P."/>
        </authorList>
    </citation>
    <scope>NUCLEOTIDE SEQUENCE [LARGE SCALE GENOMIC DNA]</scope>
    <source>
        <strain evidence="6 7">DSM 43149</strain>
    </source>
</reference>
<dbReference type="EMBL" id="JACHNH010000001">
    <property type="protein sequence ID" value="MBB4761664.1"/>
    <property type="molecule type" value="Genomic_DNA"/>
</dbReference>
<dbReference type="Proteomes" id="UP000578112">
    <property type="component" value="Unassembled WGS sequence"/>
</dbReference>
<feature type="domain" description="Radical SAM core" evidence="5">
    <location>
        <begin position="11"/>
        <end position="226"/>
    </location>
</feature>
<keyword evidence="2" id="KW-0479">Metal-binding</keyword>
<dbReference type="InterPro" id="IPR058240">
    <property type="entry name" value="rSAM_sf"/>
</dbReference>
<dbReference type="GO" id="GO:0003824">
    <property type="term" value="F:catalytic activity"/>
    <property type="evidence" value="ECO:0007669"/>
    <property type="project" value="InterPro"/>
</dbReference>
<accession>A0A7W7HVQ2</accession>
<dbReference type="PROSITE" id="PS51918">
    <property type="entry name" value="RADICAL_SAM"/>
    <property type="match status" value="1"/>
</dbReference>
<dbReference type="PANTHER" id="PTHR11228">
    <property type="entry name" value="RADICAL SAM DOMAIN PROTEIN"/>
    <property type="match status" value="1"/>
</dbReference>
<dbReference type="Pfam" id="PF04055">
    <property type="entry name" value="Radical_SAM"/>
    <property type="match status" value="1"/>
</dbReference>
<dbReference type="AlphaFoldDB" id="A0A7W7HVQ2"/>
<dbReference type="GO" id="GO:0051536">
    <property type="term" value="F:iron-sulfur cluster binding"/>
    <property type="evidence" value="ECO:0007669"/>
    <property type="project" value="UniProtKB-KW"/>
</dbReference>
<dbReference type="InterPro" id="IPR013785">
    <property type="entry name" value="Aldolase_TIM"/>
</dbReference>
<keyword evidence="1" id="KW-0949">S-adenosyl-L-methionine</keyword>
<gene>
    <name evidence="6" type="ORF">BJ971_002220</name>
</gene>
<dbReference type="PANTHER" id="PTHR11228:SF7">
    <property type="entry name" value="PQQA PEPTIDE CYCLASE"/>
    <property type="match status" value="1"/>
</dbReference>
<dbReference type="CDD" id="cd01335">
    <property type="entry name" value="Radical_SAM"/>
    <property type="match status" value="1"/>
</dbReference>